<accession>A0A383A2P6</accession>
<reference evidence="1" key="1">
    <citation type="submission" date="2018-05" db="EMBL/GenBank/DDBJ databases">
        <authorList>
            <person name="Lanie J.A."/>
            <person name="Ng W.-L."/>
            <person name="Kazmierczak K.M."/>
            <person name="Andrzejewski T.M."/>
            <person name="Davidsen T.M."/>
            <person name="Wayne K.J."/>
            <person name="Tettelin H."/>
            <person name="Glass J.I."/>
            <person name="Rusch D."/>
            <person name="Podicherti R."/>
            <person name="Tsui H.-C.T."/>
            <person name="Winkler M.E."/>
        </authorList>
    </citation>
    <scope>NUCLEOTIDE SEQUENCE</scope>
</reference>
<name>A0A383A2P6_9ZZZZ</name>
<organism evidence="1">
    <name type="scientific">marine metagenome</name>
    <dbReference type="NCBI Taxonomy" id="408172"/>
    <lineage>
        <taxon>unclassified sequences</taxon>
        <taxon>metagenomes</taxon>
        <taxon>ecological metagenomes</taxon>
    </lineage>
</organism>
<dbReference type="AlphaFoldDB" id="A0A383A2P6"/>
<dbReference type="EMBL" id="UINC01188732">
    <property type="protein sequence ID" value="SVE02097.1"/>
    <property type="molecule type" value="Genomic_DNA"/>
</dbReference>
<feature type="non-terminal residue" evidence="1">
    <location>
        <position position="217"/>
    </location>
</feature>
<protein>
    <submittedName>
        <fullName evidence="1">Uncharacterized protein</fullName>
    </submittedName>
</protein>
<evidence type="ECO:0000313" key="1">
    <source>
        <dbReference type="EMBL" id="SVE02097.1"/>
    </source>
</evidence>
<sequence>MFAECTLFPDPPRIWCQASGHSDSAWVFWSEDGGLGGAQGASFELTLSDEQRLESETRISVKDCGSTAGGDVGEDGCVTVQVTVDTSSVVLSSARIEHLSCADEQITVRYTTICSATVTGDVDWVGWEWEGWETPADSLWNRDEDSGISLEDALAISVEFSMVGEHDVVLQACTGGGPWNAGAVCVENTSVVEAIPGLGGAYELGVGGNGVPCESDP</sequence>
<gene>
    <name evidence="1" type="ORF">METZ01_LOCUS454951</name>
</gene>
<proteinExistence type="predicted"/>